<comment type="caution">
    <text evidence="1">The sequence shown here is derived from an EMBL/GenBank/DDBJ whole genome shotgun (WGS) entry which is preliminary data.</text>
</comment>
<evidence type="ECO:0000313" key="1">
    <source>
        <dbReference type="EMBL" id="KAK7473971.1"/>
    </source>
</evidence>
<proteinExistence type="predicted"/>
<dbReference type="AlphaFoldDB" id="A0ABD0JH58"/>
<protein>
    <recommendedName>
        <fullName evidence="3">Secreted protein</fullName>
    </recommendedName>
</protein>
<evidence type="ECO:0000313" key="2">
    <source>
        <dbReference type="Proteomes" id="UP001519460"/>
    </source>
</evidence>
<evidence type="ECO:0008006" key="3">
    <source>
        <dbReference type="Google" id="ProtNLM"/>
    </source>
</evidence>
<dbReference type="Proteomes" id="UP001519460">
    <property type="component" value="Unassembled WGS sequence"/>
</dbReference>
<dbReference type="EMBL" id="JACVVK020000452">
    <property type="protein sequence ID" value="KAK7473971.1"/>
    <property type="molecule type" value="Genomic_DNA"/>
</dbReference>
<accession>A0ABD0JH58</accession>
<reference evidence="1 2" key="1">
    <citation type="journal article" date="2023" name="Sci. Data">
        <title>Genome assembly of the Korean intertidal mud-creeper Batillaria attramentaria.</title>
        <authorList>
            <person name="Patra A.K."/>
            <person name="Ho P.T."/>
            <person name="Jun S."/>
            <person name="Lee S.J."/>
            <person name="Kim Y."/>
            <person name="Won Y.J."/>
        </authorList>
    </citation>
    <scope>NUCLEOTIDE SEQUENCE [LARGE SCALE GENOMIC DNA]</scope>
    <source>
        <strain evidence="1">Wonlab-2016</strain>
    </source>
</reference>
<name>A0ABD0JH58_9CAEN</name>
<sequence length="77" mass="8652">MKMMKLKMMTVKMMKVKMMKVTCTGLEVEACKRRHWLSPCRETEASGQQRCHGAETLAVPTVNRVLVSALTAPLGEK</sequence>
<keyword evidence="2" id="KW-1185">Reference proteome</keyword>
<gene>
    <name evidence="1" type="ORF">BaRGS_00034800</name>
</gene>
<organism evidence="1 2">
    <name type="scientific">Batillaria attramentaria</name>
    <dbReference type="NCBI Taxonomy" id="370345"/>
    <lineage>
        <taxon>Eukaryota</taxon>
        <taxon>Metazoa</taxon>
        <taxon>Spiralia</taxon>
        <taxon>Lophotrochozoa</taxon>
        <taxon>Mollusca</taxon>
        <taxon>Gastropoda</taxon>
        <taxon>Caenogastropoda</taxon>
        <taxon>Sorbeoconcha</taxon>
        <taxon>Cerithioidea</taxon>
        <taxon>Batillariidae</taxon>
        <taxon>Batillaria</taxon>
    </lineage>
</organism>